<evidence type="ECO:0000256" key="4">
    <source>
        <dbReference type="ARBA" id="ARBA00022840"/>
    </source>
</evidence>
<feature type="non-terminal residue" evidence="6">
    <location>
        <position position="1"/>
    </location>
</feature>
<proteinExistence type="inferred from homology"/>
<reference evidence="7" key="1">
    <citation type="journal article" date="2019" name="Int. J. Syst. Evol. Microbiol.">
        <title>The Global Catalogue of Microorganisms (GCM) 10K type strain sequencing project: providing services to taxonomists for standard genome sequencing and annotation.</title>
        <authorList>
            <consortium name="The Broad Institute Genomics Platform"/>
            <consortium name="The Broad Institute Genome Sequencing Center for Infectious Disease"/>
            <person name="Wu L."/>
            <person name="Ma J."/>
        </authorList>
    </citation>
    <scope>NUCLEOTIDE SEQUENCE [LARGE SCALE GENOMIC DNA]</scope>
    <source>
        <strain evidence="7">CCUG 62974</strain>
    </source>
</reference>
<evidence type="ECO:0000313" key="7">
    <source>
        <dbReference type="Proteomes" id="UP001597024"/>
    </source>
</evidence>
<gene>
    <name evidence="6" type="ORF">ACFQ08_39785</name>
</gene>
<organism evidence="6 7">
    <name type="scientific">Streptosporangium algeriense</name>
    <dbReference type="NCBI Taxonomy" id="1682748"/>
    <lineage>
        <taxon>Bacteria</taxon>
        <taxon>Bacillati</taxon>
        <taxon>Actinomycetota</taxon>
        <taxon>Actinomycetes</taxon>
        <taxon>Streptosporangiales</taxon>
        <taxon>Streptosporangiaceae</taxon>
        <taxon>Streptosporangium</taxon>
    </lineage>
</organism>
<dbReference type="SUPFAM" id="SSF52540">
    <property type="entry name" value="P-loop containing nucleoside triphosphate hydrolases"/>
    <property type="match status" value="1"/>
</dbReference>
<keyword evidence="4 6" id="KW-0067">ATP-binding</keyword>
<evidence type="ECO:0000256" key="1">
    <source>
        <dbReference type="ARBA" id="ARBA00005417"/>
    </source>
</evidence>
<dbReference type="GO" id="GO:0005524">
    <property type="term" value="F:ATP binding"/>
    <property type="evidence" value="ECO:0007669"/>
    <property type="project" value="UniProtKB-KW"/>
</dbReference>
<keyword evidence="2" id="KW-0813">Transport</keyword>
<dbReference type="InterPro" id="IPR027417">
    <property type="entry name" value="P-loop_NTPase"/>
</dbReference>
<keyword evidence="7" id="KW-1185">Reference proteome</keyword>
<comment type="caution">
    <text evidence="6">The sequence shown here is derived from an EMBL/GenBank/DDBJ whole genome shotgun (WGS) entry which is preliminary data.</text>
</comment>
<dbReference type="Proteomes" id="UP001597024">
    <property type="component" value="Unassembled WGS sequence"/>
</dbReference>
<dbReference type="PANTHER" id="PTHR43776:SF7">
    <property type="entry name" value="D,D-DIPEPTIDE TRANSPORT ATP-BINDING PROTEIN DDPF-RELATED"/>
    <property type="match status" value="1"/>
</dbReference>
<evidence type="ECO:0000256" key="2">
    <source>
        <dbReference type="ARBA" id="ARBA00022448"/>
    </source>
</evidence>
<dbReference type="PANTHER" id="PTHR43776">
    <property type="entry name" value="TRANSPORT ATP-BINDING PROTEIN"/>
    <property type="match status" value="1"/>
</dbReference>
<name>A0ABW3E3N0_9ACTN</name>
<evidence type="ECO:0000313" key="6">
    <source>
        <dbReference type="EMBL" id="MFD0890725.1"/>
    </source>
</evidence>
<dbReference type="Gene3D" id="3.40.50.300">
    <property type="entry name" value="P-loop containing nucleotide triphosphate hydrolases"/>
    <property type="match status" value="1"/>
</dbReference>
<dbReference type="InterPro" id="IPR050319">
    <property type="entry name" value="ABC_transp_ATP-bind"/>
</dbReference>
<comment type="similarity">
    <text evidence="1">Belongs to the ABC transporter superfamily.</text>
</comment>
<accession>A0ABW3E3N0</accession>
<keyword evidence="3" id="KW-0547">Nucleotide-binding</keyword>
<protein>
    <submittedName>
        <fullName evidence="6">ABC transporter ATP-binding protein</fullName>
    </submittedName>
</protein>
<sequence>QRQRVAMARALAPGPDVLVCDEPVSALDVTVQARILTLLTRLRRDTGVSLLFISHDLGVIRQVCDRVAVMKDGKVVETGQVATVFRAPHAAYTRELLAAVPRIGPAPVPRRVHVSRNPSQNPDPRDRRPGDPSPSRT</sequence>
<dbReference type="EMBL" id="JBHTHX010002636">
    <property type="protein sequence ID" value="MFD0890725.1"/>
    <property type="molecule type" value="Genomic_DNA"/>
</dbReference>
<evidence type="ECO:0000256" key="3">
    <source>
        <dbReference type="ARBA" id="ARBA00022741"/>
    </source>
</evidence>
<evidence type="ECO:0000256" key="5">
    <source>
        <dbReference type="SAM" id="MobiDB-lite"/>
    </source>
</evidence>
<feature type="region of interest" description="Disordered" evidence="5">
    <location>
        <begin position="107"/>
        <end position="137"/>
    </location>
</feature>